<dbReference type="Gene3D" id="3.20.20.30">
    <property type="entry name" value="Luciferase-like domain"/>
    <property type="match status" value="1"/>
</dbReference>
<dbReference type="PANTHER" id="PTHR30137">
    <property type="entry name" value="LUCIFERASE-LIKE MONOOXYGENASE"/>
    <property type="match status" value="1"/>
</dbReference>
<comment type="caution">
    <text evidence="2">The sequence shown here is derived from an EMBL/GenBank/DDBJ whole genome shotgun (WGS) entry which is preliminary data.</text>
</comment>
<dbReference type="EMBL" id="BAAAWD010000030">
    <property type="protein sequence ID" value="GAA3039843.1"/>
    <property type="molecule type" value="Genomic_DNA"/>
</dbReference>
<dbReference type="InterPro" id="IPR050766">
    <property type="entry name" value="Bact_Lucif_Oxidored"/>
</dbReference>
<evidence type="ECO:0000313" key="3">
    <source>
        <dbReference type="Proteomes" id="UP001499930"/>
    </source>
</evidence>
<keyword evidence="3" id="KW-1185">Reference proteome</keyword>
<evidence type="ECO:0008006" key="4">
    <source>
        <dbReference type="Google" id="ProtNLM"/>
    </source>
</evidence>
<organism evidence="2 3">
    <name type="scientific">Streptosporangium longisporum</name>
    <dbReference type="NCBI Taxonomy" id="46187"/>
    <lineage>
        <taxon>Bacteria</taxon>
        <taxon>Bacillati</taxon>
        <taxon>Actinomycetota</taxon>
        <taxon>Actinomycetes</taxon>
        <taxon>Streptosporangiales</taxon>
        <taxon>Streptosporangiaceae</taxon>
        <taxon>Streptosporangium</taxon>
    </lineage>
</organism>
<protein>
    <recommendedName>
        <fullName evidence="4">Luciferase-like domain-containing protein</fullName>
    </recommendedName>
</protein>
<proteinExistence type="predicted"/>
<gene>
    <name evidence="2" type="ORF">GCM10017559_80220</name>
</gene>
<dbReference type="InterPro" id="IPR036661">
    <property type="entry name" value="Luciferase-like_sf"/>
</dbReference>
<sequence length="191" mass="20959">MLGLPFAFAHHFSAGNTVPALELYRSSFQPSAVLDRPYAMIGVSAVAADTSERALRLARSGGLSMLRLRRGAPQPVPTPEEAENHPYSPIERDFLDDYLSKVVLGDAGEVRHGLEDLRKRTEADELMITTMVHDPRRPDPFLRAGRPGLRPHPGALTATADPQEGRSARVCADKRHDLHGNCTGCRYPPDT</sequence>
<evidence type="ECO:0000256" key="1">
    <source>
        <dbReference type="SAM" id="MobiDB-lite"/>
    </source>
</evidence>
<dbReference type="PANTHER" id="PTHR30137:SF6">
    <property type="entry name" value="LUCIFERASE-LIKE MONOOXYGENASE"/>
    <property type="match status" value="1"/>
</dbReference>
<reference evidence="3" key="1">
    <citation type="journal article" date="2019" name="Int. J. Syst. Evol. Microbiol.">
        <title>The Global Catalogue of Microorganisms (GCM) 10K type strain sequencing project: providing services to taxonomists for standard genome sequencing and annotation.</title>
        <authorList>
            <consortium name="The Broad Institute Genomics Platform"/>
            <consortium name="The Broad Institute Genome Sequencing Center for Infectious Disease"/>
            <person name="Wu L."/>
            <person name="Ma J."/>
        </authorList>
    </citation>
    <scope>NUCLEOTIDE SEQUENCE [LARGE SCALE GENOMIC DNA]</scope>
    <source>
        <strain evidence="3">JCM 3106</strain>
    </source>
</reference>
<dbReference type="Proteomes" id="UP001499930">
    <property type="component" value="Unassembled WGS sequence"/>
</dbReference>
<evidence type="ECO:0000313" key="2">
    <source>
        <dbReference type="EMBL" id="GAA3039843.1"/>
    </source>
</evidence>
<dbReference type="SUPFAM" id="SSF51679">
    <property type="entry name" value="Bacterial luciferase-like"/>
    <property type="match status" value="1"/>
</dbReference>
<accession>A0ABP6LF55</accession>
<feature type="region of interest" description="Disordered" evidence="1">
    <location>
        <begin position="134"/>
        <end position="168"/>
    </location>
</feature>
<name>A0ABP6LF55_9ACTN</name>